<gene>
    <name evidence="2" type="ORF">SLEP1_g56408</name>
</gene>
<evidence type="ECO:0000313" key="2">
    <source>
        <dbReference type="EMBL" id="GKV49670.1"/>
    </source>
</evidence>
<dbReference type="PANTHER" id="PTHR36617:SF5">
    <property type="entry name" value="OS05G0421675 PROTEIN"/>
    <property type="match status" value="1"/>
</dbReference>
<dbReference type="Pfam" id="PF13966">
    <property type="entry name" value="zf-RVT"/>
    <property type="match status" value="1"/>
</dbReference>
<sequence length="283" mass="32415">MQPHERGGFDENKKIAWVNWGKVSLAKTKGGLGIPNLSIRNIALLGKWWNKFYDDAENEKLWTKIVVSKYYAGSTCNFIHNTTSSRLSSFWKDILSIDRVCDRTVMSFSNGFTHQLGDGSKTSFWKDIWLGSSPLKLEFPRLFNLTLDKESTVANLKPTNSESWNLQWRRSPFGRELDELKILEDTLRSATVSEGKADRKIWKHCPSRYSAKMAYLFLDVSPSCLDENICKLIWNQLMPAKVSVFTWRLCLNRLPTKDNLIQRGVDLVSNPSCVLCGSTDYVD</sequence>
<evidence type="ECO:0000313" key="3">
    <source>
        <dbReference type="Proteomes" id="UP001054252"/>
    </source>
</evidence>
<dbReference type="AlphaFoldDB" id="A0AAV5MIP4"/>
<dbReference type="EMBL" id="BPVZ01000311">
    <property type="protein sequence ID" value="GKV49670.1"/>
    <property type="molecule type" value="Genomic_DNA"/>
</dbReference>
<reference evidence="2 3" key="1">
    <citation type="journal article" date="2021" name="Commun. Biol.">
        <title>The genome of Shorea leprosula (Dipterocarpaceae) highlights the ecological relevance of drought in aseasonal tropical rainforests.</title>
        <authorList>
            <person name="Ng K.K.S."/>
            <person name="Kobayashi M.J."/>
            <person name="Fawcett J.A."/>
            <person name="Hatakeyama M."/>
            <person name="Paape T."/>
            <person name="Ng C.H."/>
            <person name="Ang C.C."/>
            <person name="Tnah L.H."/>
            <person name="Lee C.T."/>
            <person name="Nishiyama T."/>
            <person name="Sese J."/>
            <person name="O'Brien M.J."/>
            <person name="Copetti D."/>
            <person name="Mohd Noor M.I."/>
            <person name="Ong R.C."/>
            <person name="Putra M."/>
            <person name="Sireger I.Z."/>
            <person name="Indrioko S."/>
            <person name="Kosugi Y."/>
            <person name="Izuno A."/>
            <person name="Isagi Y."/>
            <person name="Lee S.L."/>
            <person name="Shimizu K.K."/>
        </authorList>
    </citation>
    <scope>NUCLEOTIDE SEQUENCE [LARGE SCALE GENOMIC DNA]</scope>
    <source>
        <strain evidence="2">214</strain>
    </source>
</reference>
<dbReference type="Proteomes" id="UP001054252">
    <property type="component" value="Unassembled WGS sequence"/>
</dbReference>
<evidence type="ECO:0000259" key="1">
    <source>
        <dbReference type="Pfam" id="PF13966"/>
    </source>
</evidence>
<organism evidence="2 3">
    <name type="scientific">Rubroshorea leprosula</name>
    <dbReference type="NCBI Taxonomy" id="152421"/>
    <lineage>
        <taxon>Eukaryota</taxon>
        <taxon>Viridiplantae</taxon>
        <taxon>Streptophyta</taxon>
        <taxon>Embryophyta</taxon>
        <taxon>Tracheophyta</taxon>
        <taxon>Spermatophyta</taxon>
        <taxon>Magnoliopsida</taxon>
        <taxon>eudicotyledons</taxon>
        <taxon>Gunneridae</taxon>
        <taxon>Pentapetalae</taxon>
        <taxon>rosids</taxon>
        <taxon>malvids</taxon>
        <taxon>Malvales</taxon>
        <taxon>Dipterocarpaceae</taxon>
        <taxon>Rubroshorea</taxon>
    </lineage>
</organism>
<name>A0AAV5MIP4_9ROSI</name>
<dbReference type="PANTHER" id="PTHR36617">
    <property type="entry name" value="PROTEIN, PUTATIVE-RELATED"/>
    <property type="match status" value="1"/>
</dbReference>
<comment type="caution">
    <text evidence="2">The sequence shown here is derived from an EMBL/GenBank/DDBJ whole genome shotgun (WGS) entry which is preliminary data.</text>
</comment>
<keyword evidence="3" id="KW-1185">Reference proteome</keyword>
<feature type="domain" description="Reverse transcriptase zinc-binding" evidence="1">
    <location>
        <begin position="209"/>
        <end position="278"/>
    </location>
</feature>
<accession>A0AAV5MIP4</accession>
<dbReference type="InterPro" id="IPR026960">
    <property type="entry name" value="RVT-Znf"/>
</dbReference>
<protein>
    <recommendedName>
        <fullName evidence="1">Reverse transcriptase zinc-binding domain-containing protein</fullName>
    </recommendedName>
</protein>
<proteinExistence type="predicted"/>